<dbReference type="InterPro" id="IPR011650">
    <property type="entry name" value="Peptidase_M20_dimer"/>
</dbReference>
<organism evidence="2 3">
    <name type="scientific">Corynebacterium accolens</name>
    <dbReference type="NCBI Taxonomy" id="38284"/>
    <lineage>
        <taxon>Bacteria</taxon>
        <taxon>Bacillati</taxon>
        <taxon>Actinomycetota</taxon>
        <taxon>Actinomycetes</taxon>
        <taxon>Mycobacteriales</taxon>
        <taxon>Corynebacteriaceae</taxon>
        <taxon>Corynebacterium</taxon>
    </lineage>
</organism>
<dbReference type="PANTHER" id="PTHR11014">
    <property type="entry name" value="PEPTIDASE M20 FAMILY MEMBER"/>
    <property type="match status" value="1"/>
</dbReference>
<dbReference type="Gene3D" id="3.40.630.10">
    <property type="entry name" value="Zn peptidases"/>
    <property type="match status" value="1"/>
</dbReference>
<protein>
    <submittedName>
        <fullName evidence="2">M20 family metallopeptidase</fullName>
    </submittedName>
</protein>
<dbReference type="PIRSF" id="PIRSF005962">
    <property type="entry name" value="Pept_M20D_amidohydro"/>
    <property type="match status" value="1"/>
</dbReference>
<dbReference type="SUPFAM" id="SSF55031">
    <property type="entry name" value="Bacterial exopeptidase dimerisation domain"/>
    <property type="match status" value="1"/>
</dbReference>
<dbReference type="SUPFAM" id="SSF53187">
    <property type="entry name" value="Zn-dependent exopeptidases"/>
    <property type="match status" value="1"/>
</dbReference>
<dbReference type="Gene3D" id="3.30.70.360">
    <property type="match status" value="1"/>
</dbReference>
<dbReference type="GeneID" id="81674617"/>
<name>A0ABT7FMM2_9CORY</name>
<dbReference type="EMBL" id="JASNUO010000002">
    <property type="protein sequence ID" value="MDK4246833.1"/>
    <property type="molecule type" value="Genomic_DNA"/>
</dbReference>
<proteinExistence type="predicted"/>
<accession>A0ABT7FMM2</accession>
<gene>
    <name evidence="2" type="ORF">QPX34_02185</name>
</gene>
<dbReference type="PANTHER" id="PTHR11014:SF63">
    <property type="entry name" value="METALLOPEPTIDASE, PUTATIVE (AFU_ORTHOLOGUE AFUA_6G09600)-RELATED"/>
    <property type="match status" value="1"/>
</dbReference>
<dbReference type="Pfam" id="PF01546">
    <property type="entry name" value="Peptidase_M20"/>
    <property type="match status" value="1"/>
</dbReference>
<feature type="domain" description="Peptidase M20 dimerisation" evidence="1">
    <location>
        <begin position="190"/>
        <end position="284"/>
    </location>
</feature>
<dbReference type="Proteomes" id="UP001239414">
    <property type="component" value="Unassembled WGS sequence"/>
</dbReference>
<dbReference type="InterPro" id="IPR017439">
    <property type="entry name" value="Amidohydrolase"/>
</dbReference>
<dbReference type="Pfam" id="PF07687">
    <property type="entry name" value="M20_dimer"/>
    <property type="match status" value="1"/>
</dbReference>
<evidence type="ECO:0000313" key="2">
    <source>
        <dbReference type="EMBL" id="MDK4246833.1"/>
    </source>
</evidence>
<dbReference type="InterPro" id="IPR036264">
    <property type="entry name" value="Bact_exopeptidase_dim_dom"/>
</dbReference>
<dbReference type="RefSeq" id="WP_005277354.1">
    <property type="nucleotide sequence ID" value="NZ_CP046605.1"/>
</dbReference>
<evidence type="ECO:0000259" key="1">
    <source>
        <dbReference type="Pfam" id="PF07687"/>
    </source>
</evidence>
<dbReference type="CDD" id="cd08014">
    <property type="entry name" value="M20_Acy1-like"/>
    <property type="match status" value="1"/>
</dbReference>
<dbReference type="NCBIfam" id="TIGR01891">
    <property type="entry name" value="amidohydrolases"/>
    <property type="match status" value="1"/>
</dbReference>
<reference evidence="2 3" key="1">
    <citation type="submission" date="2023-05" db="EMBL/GenBank/DDBJ databases">
        <title>Metabolic capabilities are highly conserved among human nasal-associated Corynebacterium species in pangenomic analyses.</title>
        <authorList>
            <person name="Tran T.H."/>
            <person name="Roberts A.Q."/>
            <person name="Escapa I.F."/>
            <person name="Gao W."/>
            <person name="Conlan S."/>
            <person name="Kong H."/>
            <person name="Segre J.A."/>
            <person name="Kelly M.S."/>
            <person name="Lemon K.P."/>
        </authorList>
    </citation>
    <scope>NUCLEOTIDE SEQUENCE [LARGE SCALE GENOMIC DNA]</scope>
    <source>
        <strain evidence="2 3">KPL3802</strain>
    </source>
</reference>
<keyword evidence="3" id="KW-1185">Reference proteome</keyword>
<evidence type="ECO:0000313" key="3">
    <source>
        <dbReference type="Proteomes" id="UP001239414"/>
    </source>
</evidence>
<dbReference type="InterPro" id="IPR002933">
    <property type="entry name" value="Peptidase_M20"/>
</dbReference>
<sequence length="396" mass="42906">MISEFINEWFDAHRAEVIAWRRHIHRNPETANQEVETTNYIANILADYGLEPQRFPHTGLMVDIGPDTELGRLAFRADIDALPITEVTGLEFTSEKPGTMHACGHDVHTTVALGLACALADFQRVNELELGIRVIFQPAEEVWVGGATDVISWGALEGVHSIFAIHAEPKLRVGRIGIRAGAITSATDVVELKIKGPGGHTSRPHLSADVVYALGKVITELPALLSRRVDPRTGTVLVFGQVNSGYAPNAIPETGMLTGTMRTADITIWRQMQELFAELVDQILAPVGVEHELSYNRGVPPVLNDDVATAMLASAAQSIDPQAVVQAPQSSGGEDFSWYLEKVPGSMARLGCWSGEGEQHDLHMGDLIVDERAIGVGIKLFGAVVEQFMGENAQAD</sequence>
<comment type="caution">
    <text evidence="2">The sequence shown here is derived from an EMBL/GenBank/DDBJ whole genome shotgun (WGS) entry which is preliminary data.</text>
</comment>